<protein>
    <submittedName>
        <fullName evidence="9">HTH_Tnp_Tc3_2 domain-containing protein</fullName>
    </submittedName>
</protein>
<dbReference type="Gene3D" id="3.30.420.10">
    <property type="entry name" value="Ribonuclease H-like superfamily/Ribonuclease H"/>
    <property type="match status" value="1"/>
</dbReference>
<dbReference type="GO" id="GO:0006313">
    <property type="term" value="P:DNA transposition"/>
    <property type="evidence" value="ECO:0007669"/>
    <property type="project" value="InterPro"/>
</dbReference>
<feature type="transmembrane region" description="Helical" evidence="6">
    <location>
        <begin position="313"/>
        <end position="334"/>
    </location>
</feature>
<keyword evidence="2" id="KW-0813">Transport</keyword>
<dbReference type="InterPro" id="IPR007271">
    <property type="entry name" value="Nuc_sug_transpt"/>
</dbReference>
<feature type="transmembrane region" description="Helical" evidence="6">
    <location>
        <begin position="196"/>
        <end position="213"/>
    </location>
</feature>
<keyword evidence="4 6" id="KW-1133">Transmembrane helix</keyword>
<evidence type="ECO:0000256" key="2">
    <source>
        <dbReference type="ARBA" id="ARBA00022597"/>
    </source>
</evidence>
<evidence type="ECO:0000256" key="3">
    <source>
        <dbReference type="ARBA" id="ARBA00022692"/>
    </source>
</evidence>
<feature type="transmembrane region" description="Helical" evidence="6">
    <location>
        <begin position="282"/>
        <end position="301"/>
    </location>
</feature>
<dbReference type="InterPro" id="IPR002492">
    <property type="entry name" value="Transposase_Tc1-like"/>
</dbReference>
<dbReference type="PANTHER" id="PTHR10231">
    <property type="entry name" value="NUCLEOTIDE-SUGAR TRANSMEMBRANE TRANSPORTER"/>
    <property type="match status" value="1"/>
</dbReference>
<feature type="transmembrane region" description="Helical" evidence="6">
    <location>
        <begin position="253"/>
        <end position="276"/>
    </location>
</feature>
<keyword evidence="2" id="KW-0762">Sugar transport</keyword>
<accession>A0A1I7X548</accession>
<keyword evidence="3 6" id="KW-0812">Transmembrane</keyword>
<feature type="transmembrane region" description="Helical" evidence="6">
    <location>
        <begin position="219"/>
        <end position="241"/>
    </location>
</feature>
<feature type="domain" description="Transposase Tc1-like" evidence="7">
    <location>
        <begin position="9"/>
        <end position="50"/>
    </location>
</feature>
<keyword evidence="8" id="KW-1185">Reference proteome</keyword>
<evidence type="ECO:0000256" key="6">
    <source>
        <dbReference type="SAM" id="Phobius"/>
    </source>
</evidence>
<dbReference type="Pfam" id="PF01498">
    <property type="entry name" value="HTH_Tnp_Tc3_2"/>
    <property type="match status" value="1"/>
</dbReference>
<organism evidence="8 9">
    <name type="scientific">Heterorhabditis bacteriophora</name>
    <name type="common">Entomopathogenic nematode worm</name>
    <dbReference type="NCBI Taxonomy" id="37862"/>
    <lineage>
        <taxon>Eukaryota</taxon>
        <taxon>Metazoa</taxon>
        <taxon>Ecdysozoa</taxon>
        <taxon>Nematoda</taxon>
        <taxon>Chromadorea</taxon>
        <taxon>Rhabditida</taxon>
        <taxon>Rhabditina</taxon>
        <taxon>Rhabditomorpha</taxon>
        <taxon>Strongyloidea</taxon>
        <taxon>Heterorhabditidae</taxon>
        <taxon>Heterorhabditis</taxon>
    </lineage>
</organism>
<dbReference type="GO" id="GO:0015074">
    <property type="term" value="P:DNA integration"/>
    <property type="evidence" value="ECO:0007669"/>
    <property type="project" value="InterPro"/>
</dbReference>
<dbReference type="WBParaSite" id="Hba_12679">
    <property type="protein sequence ID" value="Hba_12679"/>
    <property type="gene ID" value="Hba_12679"/>
</dbReference>
<evidence type="ECO:0000256" key="4">
    <source>
        <dbReference type="ARBA" id="ARBA00022989"/>
    </source>
</evidence>
<dbReference type="GO" id="GO:0003677">
    <property type="term" value="F:DNA binding"/>
    <property type="evidence" value="ECO:0007669"/>
    <property type="project" value="InterPro"/>
</dbReference>
<dbReference type="GO" id="GO:0000139">
    <property type="term" value="C:Golgi membrane"/>
    <property type="evidence" value="ECO:0007669"/>
    <property type="project" value="InterPro"/>
</dbReference>
<dbReference type="GO" id="GO:0015165">
    <property type="term" value="F:pyrimidine nucleotide-sugar transmembrane transporter activity"/>
    <property type="evidence" value="ECO:0007669"/>
    <property type="project" value="InterPro"/>
</dbReference>
<evidence type="ECO:0000313" key="8">
    <source>
        <dbReference type="Proteomes" id="UP000095283"/>
    </source>
</evidence>
<reference evidence="9" key="1">
    <citation type="submission" date="2016-11" db="UniProtKB">
        <authorList>
            <consortium name="WormBaseParasite"/>
        </authorList>
    </citation>
    <scope>IDENTIFICATION</scope>
</reference>
<dbReference type="InterPro" id="IPR036397">
    <property type="entry name" value="RNaseH_sf"/>
</dbReference>
<evidence type="ECO:0000256" key="1">
    <source>
        <dbReference type="ARBA" id="ARBA00004141"/>
    </source>
</evidence>
<dbReference type="Proteomes" id="UP000095283">
    <property type="component" value="Unplaced"/>
</dbReference>
<proteinExistence type="predicted"/>
<evidence type="ECO:0000259" key="7">
    <source>
        <dbReference type="Pfam" id="PF01498"/>
    </source>
</evidence>
<sequence length="342" mass="39238">MKAYPECSLSFSSIRRRLVEAGLNGQVARKKPLVSLKNRRARAEFAREHLIWSAVDWTKAVFSDESKFNRFGSDGNKYVRRRPGDEFMPKCAILSIKHGRGSVRVWAPFNRNGPGPLHIIESITDSIYYGRNRISQQDNDPKHSSNATKCWLHQKKITKMEWSSNSPDLNPIEHLWNDVEKEVERQKLSNIRELEITYQMKIFTTALLMYFVLNKRLSSKQWLALGVLVIGVVDVQLVYSPPINKNNIDQKPFLGLASVLIMCITSAFAGVVSSIYSTTGNFMYFIDLSTFIIYYCLGVYLEKVLKESKVSIWMQNIRLALVGLPLSIFSMGFYEWETISRG</sequence>
<dbReference type="AlphaFoldDB" id="A0A1I7X548"/>
<name>A0A1I7X548_HETBA</name>
<dbReference type="Pfam" id="PF04142">
    <property type="entry name" value="Nuc_sug_transp"/>
    <property type="match status" value="2"/>
</dbReference>
<evidence type="ECO:0000256" key="5">
    <source>
        <dbReference type="ARBA" id="ARBA00023136"/>
    </source>
</evidence>
<evidence type="ECO:0000313" key="9">
    <source>
        <dbReference type="WBParaSite" id="Hba_12679"/>
    </source>
</evidence>
<comment type="subcellular location">
    <subcellularLocation>
        <location evidence="1">Membrane</location>
        <topology evidence="1">Multi-pass membrane protein</topology>
    </subcellularLocation>
</comment>
<keyword evidence="5 6" id="KW-0472">Membrane</keyword>